<dbReference type="OrthoDB" id="2325218at2759"/>
<protein>
    <recommendedName>
        <fullName evidence="1">BTB domain-containing protein</fullName>
    </recommendedName>
</protein>
<dbReference type="InterPro" id="IPR000210">
    <property type="entry name" value="BTB/POZ_dom"/>
</dbReference>
<accession>A0A8H4AMX5</accession>
<comment type="caution">
    <text evidence="2">The sequence shown here is derived from an EMBL/GenBank/DDBJ whole genome shotgun (WGS) entry which is preliminary data.</text>
</comment>
<keyword evidence="3" id="KW-1185">Reference proteome</keyword>
<dbReference type="Gene3D" id="3.30.710.10">
    <property type="entry name" value="Potassium Channel Kv1.1, Chain A"/>
    <property type="match status" value="1"/>
</dbReference>
<dbReference type="Proteomes" id="UP000439903">
    <property type="component" value="Unassembled WGS sequence"/>
</dbReference>
<evidence type="ECO:0000313" key="3">
    <source>
        <dbReference type="Proteomes" id="UP000439903"/>
    </source>
</evidence>
<dbReference type="EMBL" id="WTPW01000405">
    <property type="protein sequence ID" value="KAF0514691.1"/>
    <property type="molecule type" value="Genomic_DNA"/>
</dbReference>
<sequence length="321" mass="38028">MEISHAFLQPLFNDTSTADIILRVDNIHFHSHVCVLYATSRFWNQYFKYQRAKRINFGYINCVNHNSMQKDHEILLHDYSCSKNNLITKLHEYKGDSECEMKYSWTDFGNFLAYLYGYPMKERKKDNLYVLAYLASKNKFDVPELLQICDNLLYEMWDKQHWKVTLRISKWLGLNKLRCQVLKYIYSKGDSMFTNHILKELDESDLKIALAISNGNDPCLLNFEIMVNNDDDQFESITQNGAEELDEVMIDKDDRVIEEHDDMLIDNNMNNMIIDNLMANEIIPDLDDQKVKCVEKTPIIDQKQRKHNYHVHWGENMTLLV</sequence>
<gene>
    <name evidence="2" type="ORF">F8M41_017541</name>
</gene>
<dbReference type="SUPFAM" id="SSF54695">
    <property type="entry name" value="POZ domain"/>
    <property type="match status" value="1"/>
</dbReference>
<organism evidence="2 3">
    <name type="scientific">Gigaspora margarita</name>
    <dbReference type="NCBI Taxonomy" id="4874"/>
    <lineage>
        <taxon>Eukaryota</taxon>
        <taxon>Fungi</taxon>
        <taxon>Fungi incertae sedis</taxon>
        <taxon>Mucoromycota</taxon>
        <taxon>Glomeromycotina</taxon>
        <taxon>Glomeromycetes</taxon>
        <taxon>Diversisporales</taxon>
        <taxon>Gigasporaceae</taxon>
        <taxon>Gigaspora</taxon>
    </lineage>
</organism>
<evidence type="ECO:0000313" key="2">
    <source>
        <dbReference type="EMBL" id="KAF0514691.1"/>
    </source>
</evidence>
<dbReference type="PROSITE" id="PS50097">
    <property type="entry name" value="BTB"/>
    <property type="match status" value="1"/>
</dbReference>
<name>A0A8H4AMX5_GIGMA</name>
<feature type="domain" description="BTB" evidence="1">
    <location>
        <begin position="18"/>
        <end position="116"/>
    </location>
</feature>
<proteinExistence type="predicted"/>
<dbReference type="InterPro" id="IPR011333">
    <property type="entry name" value="SKP1/BTB/POZ_sf"/>
</dbReference>
<dbReference type="AlphaFoldDB" id="A0A8H4AMX5"/>
<evidence type="ECO:0000259" key="1">
    <source>
        <dbReference type="PROSITE" id="PS50097"/>
    </source>
</evidence>
<reference evidence="2 3" key="1">
    <citation type="journal article" date="2019" name="Environ. Microbiol.">
        <title>At the nexus of three kingdoms: the genome of the mycorrhizal fungus Gigaspora margarita provides insights into plant, endobacterial and fungal interactions.</title>
        <authorList>
            <person name="Venice F."/>
            <person name="Ghignone S."/>
            <person name="Salvioli di Fossalunga A."/>
            <person name="Amselem J."/>
            <person name="Novero M."/>
            <person name="Xianan X."/>
            <person name="Sedzielewska Toro K."/>
            <person name="Morin E."/>
            <person name="Lipzen A."/>
            <person name="Grigoriev I.V."/>
            <person name="Henrissat B."/>
            <person name="Martin F.M."/>
            <person name="Bonfante P."/>
        </authorList>
    </citation>
    <scope>NUCLEOTIDE SEQUENCE [LARGE SCALE GENOMIC DNA]</scope>
    <source>
        <strain evidence="2 3">BEG34</strain>
    </source>
</reference>